<dbReference type="GO" id="GO:0003677">
    <property type="term" value="F:DNA binding"/>
    <property type="evidence" value="ECO:0007669"/>
    <property type="project" value="UniProtKB-KW"/>
</dbReference>
<dbReference type="STRING" id="360412.LARV_02098"/>
<dbReference type="GO" id="GO:0003887">
    <property type="term" value="F:DNA-directed DNA polymerase activity"/>
    <property type="evidence" value="ECO:0007669"/>
    <property type="project" value="UniProtKB-KW"/>
</dbReference>
<evidence type="ECO:0000256" key="1">
    <source>
        <dbReference type="ARBA" id="ARBA00012417"/>
    </source>
</evidence>
<evidence type="ECO:0000313" key="9">
    <source>
        <dbReference type="Proteomes" id="UP000055060"/>
    </source>
</evidence>
<dbReference type="AlphaFoldDB" id="A0A0S7BK49"/>
<dbReference type="InterPro" id="IPR050240">
    <property type="entry name" value="DNA_pol_type-B"/>
</dbReference>
<gene>
    <name evidence="8" type="ORF">LARV_02098</name>
</gene>
<sequence length="766" mass="86420">MDEITGWLLDLYEDGERGLALWFIAEDGRRLCLHQAFPLHFYAAGPAPRLREAWQWLGQRPDPPKLARESRRDLFQPQPIPVLAVEARHPAEQRALFAELERAFPDLTYYDADVQVQIRHAARYGSFSLAHCRVSVDAQLNVHAFQTLDSRWDLDPEPPPLTVLEINVPGESPLHENPVRFELRCGAWKRAYELVEGSAPAYWLKAALGRFDPDILITDYGDTWLLENLLARVKDPAAELPLSRDPARTIHTIREKTYFSYGQVVYRGQQVHLFGRIHIDRKNAMMWGDYGMEGILENARVTALPIQTAARVSPGSGISCMQMITALRGDILVPWHKQQVEQPRPLIDMIHADFGGLVYQPTVGLHRDVAALDFVSLYPAVMVRCNISPEKTALSLSDPPPDDPGLVPQTLAPLLKKRVLLKQRLPGLPAWDPRRKWYKARTSAHKWLLVVCFGYLGYKNARFGLIGSHEAVTAGGREALMRAKEAAEDAGFAILHLFVDALWVQRKDCTRPEDFQALQDEITRRTGLPIALDGVYRWVVFLPSRADSRIPVGNRYFGAFQDGAIKVRGLDARRRDTAPWVANTQMALIEYLARAPDADCLPDYLPGALALLRRALQRLNAGRVRPEDLLTAQRLSRPPEKYTTLSPSARAALQLRAAGKEPQAGQRIRLLYVYGKPGVWAWDRPEAFDARRIDLRVYRKLMLRAAADVFQPFGIRPEELAMLVEGDFVQPPLSAARAGRKIEALRGLESLPVVKEAVQWIEKSAV</sequence>
<evidence type="ECO:0000256" key="6">
    <source>
        <dbReference type="ARBA" id="ARBA00049244"/>
    </source>
</evidence>
<keyword evidence="9" id="KW-1185">Reference proteome</keyword>
<dbReference type="Gene3D" id="1.10.287.690">
    <property type="entry name" value="Helix hairpin bin"/>
    <property type="match status" value="1"/>
</dbReference>
<dbReference type="SUPFAM" id="SSF56672">
    <property type="entry name" value="DNA/RNA polymerases"/>
    <property type="match status" value="1"/>
</dbReference>
<dbReference type="EMBL" id="DF967972">
    <property type="protein sequence ID" value="GAP14331.1"/>
    <property type="molecule type" value="Genomic_DNA"/>
</dbReference>
<name>A0A0S7BK49_9CHLR</name>
<dbReference type="PANTHER" id="PTHR10322:SF23">
    <property type="entry name" value="DNA POLYMERASE DELTA CATALYTIC SUBUNIT"/>
    <property type="match status" value="1"/>
</dbReference>
<accession>A0A0S7BK49</accession>
<keyword evidence="4" id="KW-0239">DNA-directed DNA polymerase</keyword>
<dbReference type="GO" id="GO:0000166">
    <property type="term" value="F:nucleotide binding"/>
    <property type="evidence" value="ECO:0007669"/>
    <property type="project" value="InterPro"/>
</dbReference>
<dbReference type="InterPro" id="IPR023211">
    <property type="entry name" value="DNA_pol_palm_dom_sf"/>
</dbReference>
<dbReference type="Proteomes" id="UP000055060">
    <property type="component" value="Unassembled WGS sequence"/>
</dbReference>
<organism evidence="8">
    <name type="scientific">Longilinea arvoryzae</name>
    <dbReference type="NCBI Taxonomy" id="360412"/>
    <lineage>
        <taxon>Bacteria</taxon>
        <taxon>Bacillati</taxon>
        <taxon>Chloroflexota</taxon>
        <taxon>Anaerolineae</taxon>
        <taxon>Anaerolineales</taxon>
        <taxon>Anaerolineaceae</taxon>
        <taxon>Longilinea</taxon>
    </lineage>
</organism>
<feature type="domain" description="DNA-directed DNA polymerase family B multifunctional" evidence="7">
    <location>
        <begin position="353"/>
        <end position="391"/>
    </location>
</feature>
<dbReference type="PANTHER" id="PTHR10322">
    <property type="entry name" value="DNA POLYMERASE CATALYTIC SUBUNIT"/>
    <property type="match status" value="1"/>
</dbReference>
<dbReference type="InterPro" id="IPR042087">
    <property type="entry name" value="DNA_pol_B_thumb"/>
</dbReference>
<dbReference type="Gene3D" id="3.90.1600.10">
    <property type="entry name" value="Palm domain of DNA polymerase"/>
    <property type="match status" value="1"/>
</dbReference>
<feature type="domain" description="DNA-directed DNA polymerase family B multifunctional" evidence="7">
    <location>
        <begin position="556"/>
        <end position="679"/>
    </location>
</feature>
<dbReference type="RefSeq" id="WP_075073599.1">
    <property type="nucleotide sequence ID" value="NZ_DF967972.1"/>
</dbReference>
<dbReference type="EC" id="2.7.7.7" evidence="1"/>
<dbReference type="OrthoDB" id="139066at2"/>
<dbReference type="InterPro" id="IPR043502">
    <property type="entry name" value="DNA/RNA_pol_sf"/>
</dbReference>
<evidence type="ECO:0000256" key="3">
    <source>
        <dbReference type="ARBA" id="ARBA00022695"/>
    </source>
</evidence>
<feature type="domain" description="DNA-directed DNA polymerase family B multifunctional" evidence="7">
    <location>
        <begin position="404"/>
        <end position="490"/>
    </location>
</feature>
<evidence type="ECO:0000256" key="4">
    <source>
        <dbReference type="ARBA" id="ARBA00022932"/>
    </source>
</evidence>
<dbReference type="GO" id="GO:0006261">
    <property type="term" value="P:DNA-templated DNA replication"/>
    <property type="evidence" value="ECO:0007669"/>
    <property type="project" value="TreeGrafter"/>
</dbReference>
<protein>
    <recommendedName>
        <fullName evidence="1">DNA-directed DNA polymerase</fullName>
        <ecNumber evidence="1">2.7.7.7</ecNumber>
    </recommendedName>
</protein>
<dbReference type="InterPro" id="IPR006134">
    <property type="entry name" value="DNA-dir_DNA_pol_B_multi_dom"/>
</dbReference>
<evidence type="ECO:0000313" key="8">
    <source>
        <dbReference type="EMBL" id="GAP14331.1"/>
    </source>
</evidence>
<proteinExistence type="predicted"/>
<dbReference type="Pfam" id="PF00136">
    <property type="entry name" value="DNA_pol_B"/>
    <property type="match status" value="3"/>
</dbReference>
<keyword evidence="3" id="KW-0548">Nucleotidyltransferase</keyword>
<keyword evidence="5" id="KW-0238">DNA-binding</keyword>
<reference evidence="8" key="1">
    <citation type="submission" date="2015-07" db="EMBL/GenBank/DDBJ databases">
        <title>Draft Genome Sequences of Anaerolinea thermolimosa IMO-1, Bellilinea caldifistulae GOMI-1, Leptolinea tardivitalis YMTK-2, Levilinea saccharolytica KIBI-1,Longilinea arvoryzae KOME-1, Previously Described as Members of the Anaerolineaceae (Chloroflexi).</title>
        <authorList>
            <person name="Sekiguchi Y."/>
            <person name="Ohashi A."/>
            <person name="Matsuura N."/>
            <person name="Tourlousse M.D."/>
        </authorList>
    </citation>
    <scope>NUCLEOTIDE SEQUENCE [LARGE SCALE GENOMIC DNA]</scope>
    <source>
        <strain evidence="8">KOME-1</strain>
    </source>
</reference>
<evidence type="ECO:0000256" key="5">
    <source>
        <dbReference type="ARBA" id="ARBA00023125"/>
    </source>
</evidence>
<comment type="catalytic activity">
    <reaction evidence="6">
        <text>DNA(n) + a 2'-deoxyribonucleoside 5'-triphosphate = DNA(n+1) + diphosphate</text>
        <dbReference type="Rhea" id="RHEA:22508"/>
        <dbReference type="Rhea" id="RHEA-COMP:17339"/>
        <dbReference type="Rhea" id="RHEA-COMP:17340"/>
        <dbReference type="ChEBI" id="CHEBI:33019"/>
        <dbReference type="ChEBI" id="CHEBI:61560"/>
        <dbReference type="ChEBI" id="CHEBI:173112"/>
        <dbReference type="EC" id="2.7.7.7"/>
    </reaction>
</comment>
<evidence type="ECO:0000256" key="2">
    <source>
        <dbReference type="ARBA" id="ARBA00022679"/>
    </source>
</evidence>
<evidence type="ECO:0000259" key="7">
    <source>
        <dbReference type="Pfam" id="PF00136"/>
    </source>
</evidence>
<dbReference type="Gene3D" id="1.10.132.60">
    <property type="entry name" value="DNA polymerase family B, C-terminal domain"/>
    <property type="match status" value="1"/>
</dbReference>
<keyword evidence="2" id="KW-0808">Transferase</keyword>